<dbReference type="AlphaFoldDB" id="A0A0J9XH42"/>
<protein>
    <submittedName>
        <fullName evidence="1">Uncharacterized protein</fullName>
    </submittedName>
</protein>
<dbReference type="SUPFAM" id="SSF52047">
    <property type="entry name" value="RNI-like"/>
    <property type="match status" value="1"/>
</dbReference>
<name>A0A0J9XH42_GEOCN</name>
<evidence type="ECO:0000313" key="2">
    <source>
        <dbReference type="Proteomes" id="UP000242525"/>
    </source>
</evidence>
<dbReference type="EMBL" id="CCBN010000016">
    <property type="protein sequence ID" value="CDO56628.1"/>
    <property type="molecule type" value="Genomic_DNA"/>
</dbReference>
<proteinExistence type="predicted"/>
<accession>A0A0J9XH42</accession>
<reference evidence="1" key="1">
    <citation type="submission" date="2014-03" db="EMBL/GenBank/DDBJ databases">
        <authorList>
            <person name="Casaregola S."/>
        </authorList>
    </citation>
    <scope>NUCLEOTIDE SEQUENCE [LARGE SCALE GENOMIC DNA]</scope>
    <source>
        <strain evidence="1">CLIB 918</strain>
    </source>
</reference>
<gene>
    <name evidence="1" type="ORF">BN980_GECA16s00538g</name>
</gene>
<dbReference type="Proteomes" id="UP000242525">
    <property type="component" value="Unassembled WGS sequence"/>
</dbReference>
<organism evidence="1 2">
    <name type="scientific">Geotrichum candidum</name>
    <name type="common">Oospora lactis</name>
    <name type="synonym">Dipodascus geotrichum</name>
    <dbReference type="NCBI Taxonomy" id="1173061"/>
    <lineage>
        <taxon>Eukaryota</taxon>
        <taxon>Fungi</taxon>
        <taxon>Dikarya</taxon>
        <taxon>Ascomycota</taxon>
        <taxon>Saccharomycotina</taxon>
        <taxon>Dipodascomycetes</taxon>
        <taxon>Dipodascales</taxon>
        <taxon>Dipodascaceae</taxon>
        <taxon>Geotrichum</taxon>
    </lineage>
</organism>
<keyword evidence="2" id="KW-1185">Reference proteome</keyword>
<sequence>MLNFVHKSWFSYRRINNTKNNSDPPKGLLLNKLPTEVLSQIILELLNDSASMRSFKFTYLRGLLDTVETLPELSTNQMIPLAQVNKFFYELVWTITFNCSYWNQEPKRYEGWIRGSTLYRSKPFVLSEDMLQSRGLEPGNQFHLRGYLSRNQIQRVRHVIFQELPFLLSSAGTGLQRCITIPKLQFLTTLKIDTCFLGYLAQKYENLESQFWGDQIKRHGGFEKLGIKLSPFITNYIKQVGYNKFDSYMVIVYYNLLICQAIANMISSLDHTVSCTVVHSGPVCLELNCLIAMFAEHNITSQIDSLITSPCGCISSKECMGLLALLKPKHLVVWDFPYRHVTDELATVLVKQNPNLISAQIEDVDFQNLEFPSNIEMLRTSNYPIFSKFNLPLNQKFTNLVEFGIDFQSQVETQYIKRNLLHLPTLQTLRISGLILKNMELIVCLLESNPTVTSLSIYFKGYYEHLGPLYRSMRNVKLLDLSYRDRLENLHTFDFSLESMLDVILSNTKSLEMLLIHKHNQTENLSFKELATKLSIEYEKNTRHLRYIHVYNGRMTQQRLNITDLIPMFFNTTTDDAYEMSPYNADIKKLYRIDSALLENKVNPERCRLELDVCGIRRLFYIDQ</sequence>
<evidence type="ECO:0000313" key="1">
    <source>
        <dbReference type="EMBL" id="CDO56628.1"/>
    </source>
</evidence>
<comment type="caution">
    <text evidence="1">The sequence shown here is derived from an EMBL/GenBank/DDBJ whole genome shotgun (WGS) entry which is preliminary data.</text>
</comment>